<keyword evidence="17" id="KW-1185">Reference proteome</keyword>
<evidence type="ECO:0000256" key="7">
    <source>
        <dbReference type="ARBA" id="ARBA00022840"/>
    </source>
</evidence>
<feature type="binding site" evidence="14">
    <location>
        <begin position="181"/>
        <end position="182"/>
    </location>
    <ligand>
        <name>ATP</name>
        <dbReference type="ChEBI" id="CHEBI:30616"/>
    </ligand>
</feature>
<dbReference type="PRINTS" id="PR00091">
    <property type="entry name" value="NITROGNASEII"/>
</dbReference>
<comment type="function">
    <text evidence="14">Component of the dark-operative protochlorophyllide reductase (DPOR) that uses Mg-ATP and reduced ferredoxin to reduce ring D of protochlorophyllide (Pchlide) to form chlorophyllide a (Chlide). This reaction is light-independent. The L component serves as a unique electron donor to the NB-component of the complex, and binds Mg-ATP.</text>
</comment>
<evidence type="ECO:0000256" key="8">
    <source>
        <dbReference type="ARBA" id="ARBA00022842"/>
    </source>
</evidence>
<comment type="catalytic activity">
    <reaction evidence="14">
        <text>chlorophyllide a + oxidized 2[4Fe-4S]-[ferredoxin] + 2 ADP + 2 phosphate = protochlorophyllide a + reduced 2[4Fe-4S]-[ferredoxin] + 2 ATP + 2 H2O</text>
        <dbReference type="Rhea" id="RHEA:28202"/>
        <dbReference type="Rhea" id="RHEA-COMP:10002"/>
        <dbReference type="Rhea" id="RHEA-COMP:10004"/>
        <dbReference type="ChEBI" id="CHEBI:15377"/>
        <dbReference type="ChEBI" id="CHEBI:30616"/>
        <dbReference type="ChEBI" id="CHEBI:33722"/>
        <dbReference type="ChEBI" id="CHEBI:33723"/>
        <dbReference type="ChEBI" id="CHEBI:43474"/>
        <dbReference type="ChEBI" id="CHEBI:83348"/>
        <dbReference type="ChEBI" id="CHEBI:83350"/>
        <dbReference type="ChEBI" id="CHEBI:456216"/>
        <dbReference type="EC" id="1.3.7.7"/>
    </reaction>
</comment>
<dbReference type="PROSITE" id="PS51026">
    <property type="entry name" value="NIFH_FRXC_3"/>
    <property type="match status" value="1"/>
</dbReference>
<protein>
    <recommendedName>
        <fullName evidence="14">Light-independent protochlorophyllide reductase iron-sulfur ATP-binding protein</fullName>
        <shortName evidence="14">DPOR subunit L</shortName>
        <shortName evidence="14">LI-POR subunit L</shortName>
        <ecNumber evidence="14">1.3.7.7</ecNumber>
    </recommendedName>
</protein>
<comment type="caution">
    <text evidence="16">The sequence shown here is derived from an EMBL/GenBank/DDBJ whole genome shotgun (WGS) entry which is preliminary data.</text>
</comment>
<organism evidence="16 17">
    <name type="scientific">Heliophilum fasciatum</name>
    <dbReference type="NCBI Taxonomy" id="35700"/>
    <lineage>
        <taxon>Bacteria</taxon>
        <taxon>Bacillati</taxon>
        <taxon>Bacillota</taxon>
        <taxon>Clostridia</taxon>
        <taxon>Eubacteriales</taxon>
        <taxon>Heliobacteriaceae</taxon>
        <taxon>Heliophilum</taxon>
    </lineage>
</organism>
<evidence type="ECO:0000256" key="9">
    <source>
        <dbReference type="ARBA" id="ARBA00023002"/>
    </source>
</evidence>
<evidence type="ECO:0000256" key="13">
    <source>
        <dbReference type="ARBA" id="ARBA00047967"/>
    </source>
</evidence>
<dbReference type="RefSeq" id="WP_131918019.1">
    <property type="nucleotide sequence ID" value="NZ_JAOQNU010000003.1"/>
</dbReference>
<comment type="function">
    <text evidence="1">The key enzymatic reactions in nitrogen fixation are catalyzed by the nitrogenase complex, which has 2 components: the iron protein and the molybdenum-iron protein.</text>
</comment>
<evidence type="ECO:0000313" key="16">
    <source>
        <dbReference type="EMBL" id="TCP68422.1"/>
    </source>
</evidence>
<dbReference type="PIRSF" id="PIRSF000363">
    <property type="entry name" value="Nitrogenase_iron"/>
    <property type="match status" value="1"/>
</dbReference>
<keyword evidence="12 14" id="KW-0149">Chlorophyll biosynthesis</keyword>
<dbReference type="AlphaFoldDB" id="A0A4R2RVI9"/>
<evidence type="ECO:0000256" key="10">
    <source>
        <dbReference type="ARBA" id="ARBA00023004"/>
    </source>
</evidence>
<comment type="catalytic activity">
    <reaction evidence="13">
        <text>N2 + 8 reduced [2Fe-2S]-[ferredoxin] + 16 ATP + 16 H2O = H2 + 8 oxidized [2Fe-2S]-[ferredoxin] + 2 NH4(+) + 16 ADP + 16 phosphate + 6 H(+)</text>
        <dbReference type="Rhea" id="RHEA:21448"/>
        <dbReference type="Rhea" id="RHEA-COMP:10000"/>
        <dbReference type="Rhea" id="RHEA-COMP:10001"/>
        <dbReference type="ChEBI" id="CHEBI:15377"/>
        <dbReference type="ChEBI" id="CHEBI:15378"/>
        <dbReference type="ChEBI" id="CHEBI:17997"/>
        <dbReference type="ChEBI" id="CHEBI:18276"/>
        <dbReference type="ChEBI" id="CHEBI:28938"/>
        <dbReference type="ChEBI" id="CHEBI:30616"/>
        <dbReference type="ChEBI" id="CHEBI:33737"/>
        <dbReference type="ChEBI" id="CHEBI:33738"/>
        <dbReference type="ChEBI" id="CHEBI:43474"/>
        <dbReference type="ChEBI" id="CHEBI:456216"/>
        <dbReference type="EC" id="1.18.6.1"/>
    </reaction>
</comment>
<accession>A0A4R2RVI9</accession>
<feature type="binding site" evidence="14">
    <location>
        <position position="95"/>
    </location>
    <ligand>
        <name>[4Fe-4S] cluster</name>
        <dbReference type="ChEBI" id="CHEBI:49883"/>
        <note>ligand shared between dimeric partners</note>
    </ligand>
</feature>
<comment type="cofactor">
    <cofactor evidence="14">
        <name>[4Fe-4S] cluster</name>
        <dbReference type="ChEBI" id="CHEBI:49883"/>
    </cofactor>
    <text evidence="14">Binds 1 [4Fe-4S] cluster per dimer.</text>
</comment>
<dbReference type="PANTHER" id="PTHR42864">
    <property type="entry name" value="LIGHT-INDEPENDENT PROTOCHLOROPHYLLIDE REDUCTASE IRON-SULFUR ATP-BINDING PROTEIN"/>
    <property type="match status" value="1"/>
</dbReference>
<dbReference type="GO" id="GO:0036070">
    <property type="term" value="P:light-independent bacteriochlorophyll biosynthetic process"/>
    <property type="evidence" value="ECO:0007669"/>
    <property type="project" value="UniProtKB-UniRule"/>
</dbReference>
<dbReference type="HAMAP" id="MF_00355">
    <property type="entry name" value="ChlL_BchL"/>
    <property type="match status" value="1"/>
</dbReference>
<name>A0A4R2RVI9_9FIRM</name>
<dbReference type="GO" id="GO:0046872">
    <property type="term" value="F:metal ion binding"/>
    <property type="evidence" value="ECO:0007669"/>
    <property type="project" value="UniProtKB-KW"/>
</dbReference>
<dbReference type="EMBL" id="SLXT01000003">
    <property type="protein sequence ID" value="TCP68422.1"/>
    <property type="molecule type" value="Genomic_DNA"/>
</dbReference>
<evidence type="ECO:0000256" key="11">
    <source>
        <dbReference type="ARBA" id="ARBA00023014"/>
    </source>
</evidence>
<sequence>MIIAVYGKGGVGKSTVTSNLAVAMAKLGKKVLQIGCDPKSDSTFTIAGRMIPTVVEILDAHNYHYESIEPENLVVAGYAGVHVVETGGPPAGSGCGGYVVGETVKLLERLDLMTSYDIILFDVLGDVVCGGFATPLQYADLACVVSSNDFDALFAANRICESIVEKNASGYDVKFAGVIGNRCDQTELLETFTRRTESPLLGVVPRAETIRQSRVQGFTVFELEDMGEPVQELTTEFKRIAAHLISKPPGVIPDVVGTREMFELFRGEDLPWKRSAAKADASIPSAQ</sequence>
<comment type="caution">
    <text evidence="14">Lacks conserved residue(s) required for the propagation of feature annotation.</text>
</comment>
<evidence type="ECO:0000256" key="12">
    <source>
        <dbReference type="ARBA" id="ARBA00023171"/>
    </source>
</evidence>
<dbReference type="GO" id="GO:0051539">
    <property type="term" value="F:4 iron, 4 sulfur cluster binding"/>
    <property type="evidence" value="ECO:0007669"/>
    <property type="project" value="UniProtKB-UniRule"/>
</dbReference>
<keyword evidence="9 14" id="KW-0560">Oxidoreductase</keyword>
<dbReference type="InterPro" id="IPR005971">
    <property type="entry name" value="Protochlorophyllide_ATP-bd"/>
</dbReference>
<dbReference type="SUPFAM" id="SSF52540">
    <property type="entry name" value="P-loop containing nucleoside triphosphate hydrolases"/>
    <property type="match status" value="1"/>
</dbReference>
<dbReference type="GO" id="GO:0005524">
    <property type="term" value="F:ATP binding"/>
    <property type="evidence" value="ECO:0007669"/>
    <property type="project" value="UniProtKB-UniRule"/>
</dbReference>
<keyword evidence="3 14" id="KW-0004">4Fe-4S</keyword>
<keyword evidence="8 14" id="KW-0460">Magnesium</keyword>
<evidence type="ECO:0000256" key="3">
    <source>
        <dbReference type="ARBA" id="ARBA00022485"/>
    </source>
</evidence>
<gene>
    <name evidence="14" type="primary">bchL</name>
    <name evidence="16" type="ORF">EDD73_10351</name>
</gene>
<evidence type="ECO:0000256" key="5">
    <source>
        <dbReference type="ARBA" id="ARBA00022723"/>
    </source>
</evidence>
<feature type="binding site" evidence="14">
    <location>
        <position position="14"/>
    </location>
    <ligand>
        <name>Mg(2+)</name>
        <dbReference type="ChEBI" id="CHEBI:18420"/>
    </ligand>
</feature>
<proteinExistence type="inferred from homology"/>
<evidence type="ECO:0000256" key="6">
    <source>
        <dbReference type="ARBA" id="ARBA00022741"/>
    </source>
</evidence>
<dbReference type="Proteomes" id="UP000294813">
    <property type="component" value="Unassembled WGS sequence"/>
</dbReference>
<comment type="pathway">
    <text evidence="14">Porphyrin-containing compound metabolism; bacteriochlorophyll biosynthesis (light-independent).</text>
</comment>
<evidence type="ECO:0000256" key="4">
    <source>
        <dbReference type="ARBA" id="ARBA00022531"/>
    </source>
</evidence>
<dbReference type="EC" id="1.3.7.7" evidence="14"/>
<dbReference type="PANTHER" id="PTHR42864:SF2">
    <property type="entry name" value="LIGHT-INDEPENDENT PROTOCHLOROPHYLLIDE REDUCTASE IRON-SULFUR ATP-BINDING PROTEIN"/>
    <property type="match status" value="1"/>
</dbReference>
<keyword evidence="11 14" id="KW-0411">Iron-sulfur</keyword>
<evidence type="ECO:0000256" key="14">
    <source>
        <dbReference type="HAMAP-Rule" id="MF_00355"/>
    </source>
</evidence>
<dbReference type="GO" id="GO:0016163">
    <property type="term" value="F:nitrogenase activity"/>
    <property type="evidence" value="ECO:0007669"/>
    <property type="project" value="UniProtKB-EC"/>
</dbReference>
<evidence type="ECO:0000256" key="2">
    <source>
        <dbReference type="ARBA" id="ARBA00005504"/>
    </source>
</evidence>
<dbReference type="InterPro" id="IPR000392">
    <property type="entry name" value="NifH/frxC"/>
</dbReference>
<comment type="similarity">
    <text evidence="2 14 15">Belongs to the NifH/BchL/ChlL family.</text>
</comment>
<keyword evidence="6 14" id="KW-0547">Nucleotide-binding</keyword>
<dbReference type="NCBIfam" id="TIGR01281">
    <property type="entry name" value="DPOR_bchL"/>
    <property type="match status" value="1"/>
</dbReference>
<keyword evidence="10 14" id="KW-0408">Iron</keyword>
<keyword evidence="5 14" id="KW-0479">Metal-binding</keyword>
<feature type="binding site" evidence="14">
    <location>
        <position position="129"/>
    </location>
    <ligand>
        <name>[4Fe-4S] cluster</name>
        <dbReference type="ChEBI" id="CHEBI:49883"/>
        <note>ligand shared between dimeric partners</note>
    </ligand>
</feature>
<dbReference type="GO" id="GO:0016636">
    <property type="term" value="F:oxidoreductase activity, acting on the CH-CH group of donors, iron-sulfur protein as acceptor"/>
    <property type="evidence" value="ECO:0007669"/>
    <property type="project" value="UniProtKB-UniRule"/>
</dbReference>
<dbReference type="InterPro" id="IPR030655">
    <property type="entry name" value="NifH/chlL_CS"/>
</dbReference>
<dbReference type="UniPathway" id="UPA00671"/>
<dbReference type="PROSITE" id="PS00692">
    <property type="entry name" value="NIFH_FRXC_2"/>
    <property type="match status" value="1"/>
</dbReference>
<feature type="binding site" evidence="14">
    <location>
        <begin position="10"/>
        <end position="15"/>
    </location>
    <ligand>
        <name>ATP</name>
        <dbReference type="ChEBI" id="CHEBI:30616"/>
    </ligand>
</feature>
<evidence type="ECO:0000256" key="1">
    <source>
        <dbReference type="ARBA" id="ARBA00002234"/>
    </source>
</evidence>
<comment type="subunit">
    <text evidence="14">Homodimer. Protochlorophyllide reductase is composed of three subunits; BchL, BchN and BchB.</text>
</comment>
<keyword evidence="4 14" id="KW-0602">Photosynthesis</keyword>
<dbReference type="Pfam" id="PF00142">
    <property type="entry name" value="Fer4_NifH"/>
    <property type="match status" value="1"/>
</dbReference>
<dbReference type="InterPro" id="IPR027417">
    <property type="entry name" value="P-loop_NTPase"/>
</dbReference>
<keyword evidence="7 14" id="KW-0067">ATP-binding</keyword>
<feature type="binding site" evidence="14">
    <location>
        <position position="39"/>
    </location>
    <ligand>
        <name>ATP</name>
        <dbReference type="ChEBI" id="CHEBI:30616"/>
    </ligand>
</feature>
<dbReference type="GO" id="GO:0019685">
    <property type="term" value="P:photosynthesis, dark reaction"/>
    <property type="evidence" value="ECO:0007669"/>
    <property type="project" value="InterPro"/>
</dbReference>
<evidence type="ECO:0000313" key="17">
    <source>
        <dbReference type="Proteomes" id="UP000294813"/>
    </source>
</evidence>
<evidence type="ECO:0000256" key="15">
    <source>
        <dbReference type="RuleBase" id="RU003688"/>
    </source>
</evidence>
<reference evidence="16 17" key="1">
    <citation type="submission" date="2019-03" db="EMBL/GenBank/DDBJ databases">
        <title>Genomic Encyclopedia of Type Strains, Phase IV (KMG-IV): sequencing the most valuable type-strain genomes for metagenomic binning, comparative biology and taxonomic classification.</title>
        <authorList>
            <person name="Goeker M."/>
        </authorList>
    </citation>
    <scope>NUCLEOTIDE SEQUENCE [LARGE SCALE GENOMIC DNA]</scope>
    <source>
        <strain evidence="16 17">DSM 11170</strain>
    </source>
</reference>
<keyword evidence="14" id="KW-0077">Bacteriochlorophyll biosynthesis</keyword>
<dbReference type="OrthoDB" id="9778641at2"/>
<dbReference type="PROSITE" id="PS00746">
    <property type="entry name" value="NIFH_FRXC_1"/>
    <property type="match status" value="1"/>
</dbReference>
<dbReference type="Gene3D" id="3.40.50.300">
    <property type="entry name" value="P-loop containing nucleotide triphosphate hydrolases"/>
    <property type="match status" value="1"/>
</dbReference>